<accession>A0ABQ8UKP7</accession>
<name>A0ABQ8UKP7_9EUKA</name>
<dbReference type="EMBL" id="JAPMOS010000031">
    <property type="protein sequence ID" value="KAJ4458282.1"/>
    <property type="molecule type" value="Genomic_DNA"/>
</dbReference>
<protein>
    <submittedName>
        <fullName evidence="1">Uncharacterized protein</fullName>
    </submittedName>
</protein>
<gene>
    <name evidence="1" type="ORF">PAPYR_5957</name>
</gene>
<organism evidence="1 2">
    <name type="scientific">Paratrimastix pyriformis</name>
    <dbReference type="NCBI Taxonomy" id="342808"/>
    <lineage>
        <taxon>Eukaryota</taxon>
        <taxon>Metamonada</taxon>
        <taxon>Preaxostyla</taxon>
        <taxon>Paratrimastigidae</taxon>
        <taxon>Paratrimastix</taxon>
    </lineage>
</organism>
<evidence type="ECO:0000313" key="2">
    <source>
        <dbReference type="Proteomes" id="UP001141327"/>
    </source>
</evidence>
<proteinExistence type="predicted"/>
<dbReference type="Proteomes" id="UP001141327">
    <property type="component" value="Unassembled WGS sequence"/>
</dbReference>
<comment type="caution">
    <text evidence="1">The sequence shown here is derived from an EMBL/GenBank/DDBJ whole genome shotgun (WGS) entry which is preliminary data.</text>
</comment>
<keyword evidence="2" id="KW-1185">Reference proteome</keyword>
<reference evidence="1" key="1">
    <citation type="journal article" date="2022" name="bioRxiv">
        <title>Genomics of Preaxostyla Flagellates Illuminates Evolutionary Transitions and the Path Towards Mitochondrial Loss.</title>
        <authorList>
            <person name="Novak L.V.F."/>
            <person name="Treitli S.C."/>
            <person name="Pyrih J."/>
            <person name="Halakuc P."/>
            <person name="Pipaliya S.V."/>
            <person name="Vacek V."/>
            <person name="Brzon O."/>
            <person name="Soukal P."/>
            <person name="Eme L."/>
            <person name="Dacks J.B."/>
            <person name="Karnkowska A."/>
            <person name="Elias M."/>
            <person name="Hampl V."/>
        </authorList>
    </citation>
    <scope>NUCLEOTIDE SEQUENCE</scope>
    <source>
        <strain evidence="1">RCP-MX</strain>
    </source>
</reference>
<sequence>MVTCIDFFFWMGAKHSSPKTTNLNCDPPTSSTQEATDLTSFDAAALPPELRKLILSFCTIEMVANRLPLFRMAPLPGETAAAIREELLASRFFKFGTWEIFIHRGQIFVLNVHNREGAVFMFRPRDSAPPCINVQCMASTIRHFENGYLPEQPPLVEIPNEKSVRHRPRNGMASEGIFGAYLFTAVPFGERHLRISCDQIPVYFFCNEHSNGWALLLWKDSAIPEMPKSPHFEEEGKGKVTVWSSSVVIPAAEFGHPYPRLDPKEVIA</sequence>
<evidence type="ECO:0000313" key="1">
    <source>
        <dbReference type="EMBL" id="KAJ4458282.1"/>
    </source>
</evidence>